<evidence type="ECO:0000259" key="13">
    <source>
        <dbReference type="PROSITE" id="PS51684"/>
    </source>
</evidence>
<evidence type="ECO:0000256" key="8">
    <source>
        <dbReference type="ARBA" id="ARBA00023242"/>
    </source>
</evidence>
<comment type="similarity">
    <text evidence="1">Belongs to the class I-like SAM-binding methyltransferase superfamily. TRM5/TYW2 family.</text>
</comment>
<dbReference type="GO" id="GO:0005634">
    <property type="term" value="C:nucleus"/>
    <property type="evidence" value="ECO:0007669"/>
    <property type="project" value="UniProtKB-SubCell"/>
</dbReference>
<dbReference type="PROSITE" id="PS51684">
    <property type="entry name" value="SAM_MT_TRM5_TYW2"/>
    <property type="match status" value="1"/>
</dbReference>
<keyword evidence="6 11" id="KW-0819">tRNA processing</keyword>
<dbReference type="EMBL" id="OU895877">
    <property type="protein sequence ID" value="CAH1707160.1"/>
    <property type="molecule type" value="Genomic_DNA"/>
</dbReference>
<feature type="domain" description="SAM-dependent methyltransferase TRM5/TYW2-type" evidence="13">
    <location>
        <begin position="141"/>
        <end position="422"/>
    </location>
</feature>
<evidence type="ECO:0000256" key="12">
    <source>
        <dbReference type="SAM" id="MobiDB-lite"/>
    </source>
</evidence>
<evidence type="ECO:0000313" key="14">
    <source>
        <dbReference type="EMBL" id="CAH1707160.1"/>
    </source>
</evidence>
<comment type="function">
    <text evidence="11">Specifically methylates the N1 position of guanosine-37 in various cytoplasmic and mitochondrial tRNAs. Methylation is not dependent on the nature of the nucleoside 5' of the target nucleoside. This is the first step in the biosynthesis of wybutosine (yW), a modified base adjacent to the anticodon of tRNAs and required for accurate decoding.</text>
</comment>
<dbReference type="Proteomes" id="UP001153620">
    <property type="component" value="Chromosome 1"/>
</dbReference>
<dbReference type="Pfam" id="PF02475">
    <property type="entry name" value="TRM5-TYW2_MTfase"/>
    <property type="match status" value="1"/>
</dbReference>
<feature type="binding site" evidence="11">
    <location>
        <begin position="296"/>
        <end position="297"/>
    </location>
    <ligand>
        <name>S-adenosyl-L-methionine</name>
        <dbReference type="ChEBI" id="CHEBI:59789"/>
    </ligand>
</feature>
<dbReference type="InterPro" id="IPR029063">
    <property type="entry name" value="SAM-dependent_MTases_sf"/>
</dbReference>
<dbReference type="PANTHER" id="PTHR23245:SF36">
    <property type="entry name" value="TRNA (GUANINE(37)-N1)-METHYLTRANSFERASE"/>
    <property type="match status" value="1"/>
</dbReference>
<feature type="binding site" evidence="11">
    <location>
        <position position="230"/>
    </location>
    <ligand>
        <name>S-adenosyl-L-methionine</name>
        <dbReference type="ChEBI" id="CHEBI:59789"/>
    </ligand>
</feature>
<keyword evidence="2 11" id="KW-0963">Cytoplasm</keyword>
<protein>
    <recommendedName>
        <fullName evidence="11">tRNA (guanine(37)-N1)-methyltransferase</fullName>
        <ecNumber evidence="11">2.1.1.228</ecNumber>
    </recommendedName>
    <alternativeName>
        <fullName evidence="11">M1G-methyltransferase</fullName>
    </alternativeName>
    <alternativeName>
        <fullName evidence="11">tRNA [GM37] methyltransferase</fullName>
    </alternativeName>
    <alternativeName>
        <fullName evidence="11">tRNA methyltransferase 5 homolog</fullName>
    </alternativeName>
</protein>
<evidence type="ECO:0000256" key="9">
    <source>
        <dbReference type="ARBA" id="ARBA00045951"/>
    </source>
</evidence>
<evidence type="ECO:0000256" key="1">
    <source>
        <dbReference type="ARBA" id="ARBA00009775"/>
    </source>
</evidence>
<proteinExistence type="inferred from homology"/>
<evidence type="ECO:0000313" key="15">
    <source>
        <dbReference type="Proteomes" id="UP001153620"/>
    </source>
</evidence>
<comment type="function">
    <text evidence="9">Involved in mitochondrial tRNA methylation. Specifically methylates the N1 position of guanosine-37 in various tRNAs. Methylation is not dependent on the nature of the nucleoside 5' of the target nucleoside. This is the first step in the biosynthesis of wybutosine (yW), a modified base adjacent to the anticodon of tRNAs and required for accurate decoding.</text>
</comment>
<dbReference type="OrthoDB" id="408788at2759"/>
<keyword evidence="5 11" id="KW-0949">S-adenosyl-L-methionine</keyword>
<evidence type="ECO:0000256" key="4">
    <source>
        <dbReference type="ARBA" id="ARBA00022679"/>
    </source>
</evidence>
<comment type="catalytic activity">
    <reaction evidence="10 11">
        <text>guanosine(37) in tRNA + S-adenosyl-L-methionine = N(1)-methylguanosine(37) in tRNA + S-adenosyl-L-homocysteine + H(+)</text>
        <dbReference type="Rhea" id="RHEA:36899"/>
        <dbReference type="Rhea" id="RHEA-COMP:10145"/>
        <dbReference type="Rhea" id="RHEA-COMP:10147"/>
        <dbReference type="ChEBI" id="CHEBI:15378"/>
        <dbReference type="ChEBI" id="CHEBI:57856"/>
        <dbReference type="ChEBI" id="CHEBI:59789"/>
        <dbReference type="ChEBI" id="CHEBI:73542"/>
        <dbReference type="ChEBI" id="CHEBI:74269"/>
        <dbReference type="EC" id="2.1.1.228"/>
    </reaction>
</comment>
<organism evidence="14 15">
    <name type="scientific">Chironomus riparius</name>
    <dbReference type="NCBI Taxonomy" id="315576"/>
    <lineage>
        <taxon>Eukaryota</taxon>
        <taxon>Metazoa</taxon>
        <taxon>Ecdysozoa</taxon>
        <taxon>Arthropoda</taxon>
        <taxon>Hexapoda</taxon>
        <taxon>Insecta</taxon>
        <taxon>Pterygota</taxon>
        <taxon>Neoptera</taxon>
        <taxon>Endopterygota</taxon>
        <taxon>Diptera</taxon>
        <taxon>Nematocera</taxon>
        <taxon>Chironomoidea</taxon>
        <taxon>Chironomidae</taxon>
        <taxon>Chironominae</taxon>
        <taxon>Chironomus</taxon>
    </lineage>
</organism>
<comment type="subunit">
    <text evidence="11">Monomer.</text>
</comment>
<name>A0A9P0ILH3_9DIPT</name>
<dbReference type="HAMAP" id="MF_03152">
    <property type="entry name" value="TRM5"/>
    <property type="match status" value="1"/>
</dbReference>
<dbReference type="GO" id="GO:0002939">
    <property type="term" value="P:tRNA N1-guanine methylation"/>
    <property type="evidence" value="ECO:0007669"/>
    <property type="project" value="TreeGrafter"/>
</dbReference>
<keyword evidence="3 11" id="KW-0489">Methyltransferase</keyword>
<dbReference type="FunFam" id="3.30.300.110:FF:000001">
    <property type="entry name" value="tRNA (guanine(37)-N1)-methyltransferase"/>
    <property type="match status" value="1"/>
</dbReference>
<keyword evidence="8 11" id="KW-0539">Nucleus</keyword>
<sequence>MKLLNIITKSFIACRFITKMSLLPSKISITSTFKREDFTKTLSVPILKTDGKNVDLNSVVKLLKACLLKVQKFQAVKDGKIFLNPDKVRCFEQLPVDDLKKSGINCSSFGFEDITLSYDNWKADELIRAIIPDNLESAASFSRIGHIIHLNLKDELLPYKAAISQIFLDKTPNCRTVINKAQSIENTYRNFQIELLRGDDDYQVQVKENGITFEFDFSSVYWNPRLSTEHERLVKLLHPNDYFYDVFAGVGPFSVPAAKRRVNVLANDLNPHSFKWLEYNIKKNKCENYVKTFNKDGRQFIIHDIKENLLTRIEQRLIDPVDYSIHIAMNLPALSVTFLNSFVGLLKGNGRSIKNSHSIPTPIIHCYLFVKGIDDSKCMAQELVEKHFGFKLIPNDTLKEISFVRNVAPNKDMMRVDIFLTSDILFDNISQKRLNDSCNNDDDDDEVPSKKSCFKNGKEQEEAEHPTKTTNKQEDQKHL</sequence>
<dbReference type="Gene3D" id="3.40.50.150">
    <property type="entry name" value="Vaccinia Virus protein VP39"/>
    <property type="match status" value="1"/>
</dbReference>
<accession>A0A9P0ILH3</accession>
<dbReference type="GO" id="GO:0005759">
    <property type="term" value="C:mitochondrial matrix"/>
    <property type="evidence" value="ECO:0007669"/>
    <property type="project" value="UniProtKB-SubCell"/>
</dbReference>
<comment type="subcellular location">
    <subcellularLocation>
        <location evidence="11">Mitochondrion matrix</location>
    </subcellularLocation>
    <subcellularLocation>
        <location evidence="11">Nucleus</location>
    </subcellularLocation>
    <subcellularLocation>
        <location evidence="11">Cytoplasm</location>
    </subcellularLocation>
    <text evidence="11">Predominantly in the mitochondria and in the nucleus.</text>
</comment>
<keyword evidence="15" id="KW-1185">Reference proteome</keyword>
<dbReference type="Pfam" id="PF25133">
    <property type="entry name" value="TYW2_N_2"/>
    <property type="match status" value="1"/>
</dbReference>
<evidence type="ECO:0000256" key="11">
    <source>
        <dbReference type="HAMAP-Rule" id="MF_03152"/>
    </source>
</evidence>
<dbReference type="AlphaFoldDB" id="A0A9P0ILH3"/>
<dbReference type="GO" id="GO:0070901">
    <property type="term" value="P:mitochondrial tRNA methylation"/>
    <property type="evidence" value="ECO:0007669"/>
    <property type="project" value="TreeGrafter"/>
</dbReference>
<keyword evidence="4 11" id="KW-0808">Transferase</keyword>
<reference evidence="14" key="2">
    <citation type="submission" date="2022-10" db="EMBL/GenBank/DDBJ databases">
        <authorList>
            <consortium name="ENA_rothamsted_submissions"/>
            <consortium name="culmorum"/>
            <person name="King R."/>
        </authorList>
    </citation>
    <scope>NUCLEOTIDE SEQUENCE</scope>
</reference>
<evidence type="ECO:0000256" key="7">
    <source>
        <dbReference type="ARBA" id="ARBA00023128"/>
    </source>
</evidence>
<dbReference type="InterPro" id="IPR056744">
    <property type="entry name" value="TRM5/TYW2-like_N"/>
</dbReference>
<feature type="binding site" evidence="11">
    <location>
        <begin position="268"/>
        <end position="269"/>
    </location>
    <ligand>
        <name>S-adenosyl-L-methionine</name>
        <dbReference type="ChEBI" id="CHEBI:59789"/>
    </ligand>
</feature>
<comment type="similarity">
    <text evidence="11">Belongs to the TRM5 / TYW2 family.</text>
</comment>
<evidence type="ECO:0000256" key="3">
    <source>
        <dbReference type="ARBA" id="ARBA00022603"/>
    </source>
</evidence>
<gene>
    <name evidence="14" type="ORF">CHIRRI_LOCUS29</name>
</gene>
<keyword evidence="7 11" id="KW-0496">Mitochondrion</keyword>
<dbReference type="InterPro" id="IPR056743">
    <property type="entry name" value="TRM5-TYW2-like_MTfase"/>
</dbReference>
<dbReference type="GO" id="GO:0052906">
    <property type="term" value="F:tRNA (guanine(37)-N1)-methyltransferase activity"/>
    <property type="evidence" value="ECO:0007669"/>
    <property type="project" value="UniProtKB-UniRule"/>
</dbReference>
<feature type="binding site" evidence="11">
    <location>
        <position position="330"/>
    </location>
    <ligand>
        <name>S-adenosyl-L-methionine</name>
        <dbReference type="ChEBI" id="CHEBI:59789"/>
    </ligand>
</feature>
<evidence type="ECO:0000256" key="5">
    <source>
        <dbReference type="ARBA" id="ARBA00022691"/>
    </source>
</evidence>
<dbReference type="SUPFAM" id="SSF53335">
    <property type="entry name" value="S-adenosyl-L-methionine-dependent methyltransferases"/>
    <property type="match status" value="1"/>
</dbReference>
<dbReference type="InterPro" id="IPR030382">
    <property type="entry name" value="MeTrfase_TRM5/TYW2"/>
</dbReference>
<reference evidence="14" key="1">
    <citation type="submission" date="2022-01" db="EMBL/GenBank/DDBJ databases">
        <authorList>
            <person name="King R."/>
        </authorList>
    </citation>
    <scope>NUCLEOTIDE SEQUENCE</scope>
</reference>
<evidence type="ECO:0000256" key="6">
    <source>
        <dbReference type="ARBA" id="ARBA00022694"/>
    </source>
</evidence>
<feature type="region of interest" description="Disordered" evidence="12">
    <location>
        <begin position="437"/>
        <end position="479"/>
    </location>
</feature>
<dbReference type="EC" id="2.1.1.228" evidence="11"/>
<evidence type="ECO:0000256" key="10">
    <source>
        <dbReference type="ARBA" id="ARBA00047783"/>
    </source>
</evidence>
<dbReference type="PANTHER" id="PTHR23245">
    <property type="entry name" value="TRNA METHYLTRANSFERASE"/>
    <property type="match status" value="1"/>
</dbReference>
<feature type="compositionally biased region" description="Basic and acidic residues" evidence="12">
    <location>
        <begin position="456"/>
        <end position="479"/>
    </location>
</feature>
<evidence type="ECO:0000256" key="2">
    <source>
        <dbReference type="ARBA" id="ARBA00022490"/>
    </source>
</evidence>
<dbReference type="Gene3D" id="3.30.300.110">
    <property type="entry name" value="Met-10+ protein-like domains"/>
    <property type="match status" value="1"/>
</dbReference>
<dbReference type="InterPro" id="IPR025792">
    <property type="entry name" value="tRNA_Gua_MeTrfase_euk"/>
</dbReference>